<dbReference type="SMART" id="SM00245">
    <property type="entry name" value="TSPc"/>
    <property type="match status" value="1"/>
</dbReference>
<evidence type="ECO:0000259" key="2">
    <source>
        <dbReference type="SMART" id="SM00245"/>
    </source>
</evidence>
<feature type="signal peptide" evidence="1">
    <location>
        <begin position="1"/>
        <end position="18"/>
    </location>
</feature>
<keyword evidence="1" id="KW-0732">Signal</keyword>
<dbReference type="InterPro" id="IPR029045">
    <property type="entry name" value="ClpP/crotonase-like_dom_sf"/>
</dbReference>
<evidence type="ECO:0000313" key="3">
    <source>
        <dbReference type="EMBL" id="MFC3879473.1"/>
    </source>
</evidence>
<evidence type="ECO:0000256" key="1">
    <source>
        <dbReference type="SAM" id="SignalP"/>
    </source>
</evidence>
<proteinExistence type="predicted"/>
<evidence type="ECO:0000313" key="4">
    <source>
        <dbReference type="Proteomes" id="UP001595805"/>
    </source>
</evidence>
<dbReference type="Gene3D" id="3.90.226.10">
    <property type="entry name" value="2-enoyl-CoA Hydratase, Chain A, domain 1"/>
    <property type="match status" value="1"/>
</dbReference>
<feature type="domain" description="Tail specific protease" evidence="2">
    <location>
        <begin position="312"/>
        <end position="532"/>
    </location>
</feature>
<keyword evidence="4" id="KW-1185">Reference proteome</keyword>
<accession>A0ABV8AN87</accession>
<comment type="caution">
    <text evidence="3">The sequence shown here is derived from an EMBL/GenBank/DDBJ whole genome shotgun (WGS) entry which is preliminary data.</text>
</comment>
<organism evidence="3 4">
    <name type="scientific">Algoriphagus namhaensis</name>
    <dbReference type="NCBI Taxonomy" id="915353"/>
    <lineage>
        <taxon>Bacteria</taxon>
        <taxon>Pseudomonadati</taxon>
        <taxon>Bacteroidota</taxon>
        <taxon>Cytophagia</taxon>
        <taxon>Cytophagales</taxon>
        <taxon>Cyclobacteriaceae</taxon>
        <taxon>Algoriphagus</taxon>
    </lineage>
</organism>
<dbReference type="EMBL" id="JBHRZS010000006">
    <property type="protein sequence ID" value="MFC3879473.1"/>
    <property type="molecule type" value="Genomic_DNA"/>
</dbReference>
<dbReference type="InterPro" id="IPR005151">
    <property type="entry name" value="Tail-specific_protease"/>
</dbReference>
<reference evidence="4" key="1">
    <citation type="journal article" date="2019" name="Int. J. Syst. Evol. Microbiol.">
        <title>The Global Catalogue of Microorganisms (GCM) 10K type strain sequencing project: providing services to taxonomists for standard genome sequencing and annotation.</title>
        <authorList>
            <consortium name="The Broad Institute Genomics Platform"/>
            <consortium name="The Broad Institute Genome Sequencing Center for Infectious Disease"/>
            <person name="Wu L."/>
            <person name="Ma J."/>
        </authorList>
    </citation>
    <scope>NUCLEOTIDE SEQUENCE [LARGE SCALE GENOMIC DNA]</scope>
    <source>
        <strain evidence="4">CCUG 60523</strain>
    </source>
</reference>
<gene>
    <name evidence="3" type="ORF">ACFOSV_04775</name>
</gene>
<dbReference type="SUPFAM" id="SSF52096">
    <property type="entry name" value="ClpP/crotonase"/>
    <property type="match status" value="1"/>
</dbReference>
<dbReference type="RefSeq" id="WP_377903930.1">
    <property type="nucleotide sequence ID" value="NZ_JBHRZS010000006.1"/>
</dbReference>
<feature type="chain" id="PRO_5045613076" evidence="1">
    <location>
        <begin position="19"/>
        <end position="556"/>
    </location>
</feature>
<dbReference type="PANTHER" id="PTHR32060">
    <property type="entry name" value="TAIL-SPECIFIC PROTEASE"/>
    <property type="match status" value="1"/>
</dbReference>
<sequence>MKLIFTLSLFFLFTTAFSQSSTYQFDEDFIRIWGLLKYYHPEVSVGKYDINEVFFTEYQKLQTLETKEAFDQEMLYWIRSFGINQLEPKKKENPDPLFTANLRTAWIDNSTFNPKLSDLLQRLQDNTNYQDHYAKASKLSSSVDFRNETHLVDFDASKESHRLLFLGSFWNAMNYWNVNSYLTETPWDDVLTKLIPEFLREGEENFEQAKEHLFSLLNDSHSNYESSFTLNSMTNFPNFGGRIVNDSLVITRIYNQEALDIDSLYFGDVIYAVNDIPLEEFYSQKFSKVISASNQNYLRSAIEKTYLFASNEDSILINILKTDGRNLKKYIRLKPLNYPAEKYSRIWPLETKEWTELESDIGYINLNNIDKSQLEEAFSHFEQHKGIIIDLRNYPRNIDANDIANFLYLEKTIFMKALVSTSRAYGEFITKTALSIISNPFEAGKRNKSFFKGKVILLVDRLTGSKAEWIGMAIQASPNVITIGEQTFGAVMNRNPIPLIDGTSIDFTGVGAFYPGGEGVQRKGLKLDLEIKESAVGYDKDLYVNTAIRLIRTGGN</sequence>
<name>A0ABV8AN87_9BACT</name>
<dbReference type="Pfam" id="PF03572">
    <property type="entry name" value="Peptidase_S41"/>
    <property type="match status" value="1"/>
</dbReference>
<dbReference type="PANTHER" id="PTHR32060:SF30">
    <property type="entry name" value="CARBOXY-TERMINAL PROCESSING PROTEASE CTPA"/>
    <property type="match status" value="1"/>
</dbReference>
<dbReference type="Proteomes" id="UP001595805">
    <property type="component" value="Unassembled WGS sequence"/>
</dbReference>
<protein>
    <submittedName>
        <fullName evidence="3">S41 family peptidase</fullName>
    </submittedName>
</protein>